<gene>
    <name evidence="9" type="primary">LOC106817009</name>
</gene>
<dbReference type="InterPro" id="IPR037272">
    <property type="entry name" value="SNS_sf"/>
</dbReference>
<evidence type="ECO:0000256" key="4">
    <source>
        <dbReference type="ARBA" id="ARBA00022847"/>
    </source>
</evidence>
<dbReference type="Pfam" id="PF00209">
    <property type="entry name" value="SNF"/>
    <property type="match status" value="1"/>
</dbReference>
<name>A0ABM1EY69_PRICU</name>
<accession>A0ABM1EY69</accession>
<organism evidence="8 9">
    <name type="scientific">Priapulus caudatus</name>
    <name type="common">Priapulid worm</name>
    <dbReference type="NCBI Taxonomy" id="37621"/>
    <lineage>
        <taxon>Eukaryota</taxon>
        <taxon>Metazoa</taxon>
        <taxon>Ecdysozoa</taxon>
        <taxon>Scalidophora</taxon>
        <taxon>Priapulida</taxon>
        <taxon>Priapulimorpha</taxon>
        <taxon>Priapulimorphida</taxon>
        <taxon>Priapulidae</taxon>
        <taxon>Priapulus</taxon>
    </lineage>
</organism>
<dbReference type="PROSITE" id="PS50267">
    <property type="entry name" value="NA_NEUROTRAN_SYMP_3"/>
    <property type="match status" value="1"/>
</dbReference>
<feature type="transmembrane region" description="Helical" evidence="7">
    <location>
        <begin position="111"/>
        <end position="134"/>
    </location>
</feature>
<evidence type="ECO:0000256" key="5">
    <source>
        <dbReference type="ARBA" id="ARBA00022989"/>
    </source>
</evidence>
<sequence length="258" mass="28802">MRGLMLNLGLDATFADVQTMSTMVFDEFPNTRRWKPLVVGVIVVAMYVLGLPMCTGAGLYWIDLMNIYATCWSLILVGLLESIVVAWVYGARRFLADLSMMIGSNIGYSILNSYWFFTWCITAPLLVLGIFIFNFLEYETPMSQGILYPKWAEVLGWVMAFGTLAPVLIVGAVNAFRFATDRIQTIVRPDPTWGPALDRFRTGDYAPIGHQLITDGESHLYNIDDLSGHPGVYRPHLSDELPQALLCSLDSSQVVTVV</sequence>
<evidence type="ECO:0000256" key="6">
    <source>
        <dbReference type="ARBA" id="ARBA00023136"/>
    </source>
</evidence>
<evidence type="ECO:0000313" key="9">
    <source>
        <dbReference type="RefSeq" id="XP_014677140.1"/>
    </source>
</evidence>
<dbReference type="Proteomes" id="UP000695022">
    <property type="component" value="Unplaced"/>
</dbReference>
<comment type="subcellular location">
    <subcellularLocation>
        <location evidence="1">Membrane</location>
        <topology evidence="1">Multi-pass membrane protein</topology>
    </subcellularLocation>
</comment>
<proteinExistence type="predicted"/>
<dbReference type="PANTHER" id="PTHR11616:SF240">
    <property type="entry name" value="BLOATED TUBULES, ISOFORM B-RELATED"/>
    <property type="match status" value="1"/>
</dbReference>
<feature type="transmembrane region" description="Helical" evidence="7">
    <location>
        <begin position="67"/>
        <end position="90"/>
    </location>
</feature>
<evidence type="ECO:0000256" key="3">
    <source>
        <dbReference type="ARBA" id="ARBA00022692"/>
    </source>
</evidence>
<feature type="transmembrane region" description="Helical" evidence="7">
    <location>
        <begin position="154"/>
        <end position="176"/>
    </location>
</feature>
<keyword evidence="3 7" id="KW-0812">Transmembrane</keyword>
<keyword evidence="6 7" id="KW-0472">Membrane</keyword>
<dbReference type="InterPro" id="IPR000175">
    <property type="entry name" value="Na/ntran_symport"/>
</dbReference>
<keyword evidence="4" id="KW-0769">Symport</keyword>
<keyword evidence="5 7" id="KW-1133">Transmembrane helix</keyword>
<protein>
    <submittedName>
        <fullName evidence="9">Sodium- and chloride-dependent glycine transporter 2-like</fullName>
    </submittedName>
</protein>
<reference evidence="9" key="1">
    <citation type="submission" date="2025-08" db="UniProtKB">
        <authorList>
            <consortium name="RefSeq"/>
        </authorList>
    </citation>
    <scope>IDENTIFICATION</scope>
</reference>
<dbReference type="PRINTS" id="PR00176">
    <property type="entry name" value="NANEUSMPORT"/>
</dbReference>
<evidence type="ECO:0000256" key="7">
    <source>
        <dbReference type="SAM" id="Phobius"/>
    </source>
</evidence>
<dbReference type="SUPFAM" id="SSF161070">
    <property type="entry name" value="SNF-like"/>
    <property type="match status" value="1"/>
</dbReference>
<dbReference type="PANTHER" id="PTHR11616">
    <property type="entry name" value="SODIUM/CHLORIDE DEPENDENT TRANSPORTER"/>
    <property type="match status" value="1"/>
</dbReference>
<evidence type="ECO:0000256" key="2">
    <source>
        <dbReference type="ARBA" id="ARBA00022448"/>
    </source>
</evidence>
<keyword evidence="8" id="KW-1185">Reference proteome</keyword>
<feature type="transmembrane region" description="Helical" evidence="7">
    <location>
        <begin position="37"/>
        <end position="61"/>
    </location>
</feature>
<keyword evidence="2" id="KW-0813">Transport</keyword>
<evidence type="ECO:0000256" key="1">
    <source>
        <dbReference type="ARBA" id="ARBA00004141"/>
    </source>
</evidence>
<dbReference type="RefSeq" id="XP_014677140.1">
    <property type="nucleotide sequence ID" value="XM_014821654.1"/>
</dbReference>
<dbReference type="GeneID" id="106817009"/>
<evidence type="ECO:0000313" key="8">
    <source>
        <dbReference type="Proteomes" id="UP000695022"/>
    </source>
</evidence>